<feature type="binding site" evidence="11">
    <location>
        <position position="49"/>
    </location>
    <ligand>
        <name>[4Fe-4S] cluster</name>
        <dbReference type="ChEBI" id="CHEBI:49883"/>
    </ligand>
</feature>
<evidence type="ECO:0000256" key="9">
    <source>
        <dbReference type="ARBA" id="ARBA00023157"/>
    </source>
</evidence>
<dbReference type="GO" id="GO:0046872">
    <property type="term" value="F:metal ion binding"/>
    <property type="evidence" value="ECO:0007669"/>
    <property type="project" value="UniProtKB-KW"/>
</dbReference>
<name>A0A344LJS4_9PSEU</name>
<comment type="PTM">
    <text evidence="11">Upon Fe-S cluster removal intramolecular disulfide bonds are formed.</text>
</comment>
<comment type="similarity">
    <text evidence="2 11">Belongs to the WhiB family.</text>
</comment>
<reference evidence="13 14" key="1">
    <citation type="submission" date="2016-04" db="EMBL/GenBank/DDBJ databases">
        <title>Complete genome sequence and analysis of deep-sea sediment isolate, Amycolatopsis sp. WP1.</title>
        <authorList>
            <person name="Wang H."/>
            <person name="Chen S."/>
            <person name="Wu Q."/>
        </authorList>
    </citation>
    <scope>NUCLEOTIDE SEQUENCE [LARGE SCALE GENOMIC DNA]</scope>
    <source>
        <strain evidence="13 14">WP1</strain>
    </source>
</reference>
<evidence type="ECO:0000256" key="5">
    <source>
        <dbReference type="ARBA" id="ARBA00023004"/>
    </source>
</evidence>
<evidence type="ECO:0000256" key="10">
    <source>
        <dbReference type="ARBA" id="ARBA00023163"/>
    </source>
</evidence>
<dbReference type="Proteomes" id="UP000250434">
    <property type="component" value="Chromosome"/>
</dbReference>
<feature type="binding site" evidence="11">
    <location>
        <position position="18"/>
    </location>
    <ligand>
        <name>[4Fe-4S] cluster</name>
        <dbReference type="ChEBI" id="CHEBI:49883"/>
    </ligand>
</feature>
<dbReference type="OrthoDB" id="8104048at2"/>
<feature type="domain" description="4Fe-4S Wbl-type" evidence="12">
    <location>
        <begin position="17"/>
        <end position="79"/>
    </location>
</feature>
<dbReference type="KEGG" id="aab:A4R43_05685"/>
<gene>
    <name evidence="11" type="primary">whiB</name>
    <name evidence="13" type="ORF">A4R43_05685</name>
</gene>
<dbReference type="AlphaFoldDB" id="A0A344LJS4"/>
<evidence type="ECO:0000313" key="13">
    <source>
        <dbReference type="EMBL" id="AXB48298.1"/>
    </source>
</evidence>
<keyword evidence="9 11" id="KW-1015">Disulfide bond</keyword>
<evidence type="ECO:0000256" key="6">
    <source>
        <dbReference type="ARBA" id="ARBA00023014"/>
    </source>
</evidence>
<dbReference type="PROSITE" id="PS51674">
    <property type="entry name" value="4FE4S_WBL"/>
    <property type="match status" value="1"/>
</dbReference>
<dbReference type="PANTHER" id="PTHR38839">
    <property type="entry name" value="TRANSCRIPTIONAL REGULATOR WHID-RELATED"/>
    <property type="match status" value="1"/>
</dbReference>
<evidence type="ECO:0000256" key="4">
    <source>
        <dbReference type="ARBA" id="ARBA00022723"/>
    </source>
</evidence>
<proteinExistence type="inferred from homology"/>
<keyword evidence="3 11" id="KW-0004">4Fe-4S</keyword>
<keyword evidence="14" id="KW-1185">Reference proteome</keyword>
<feature type="binding site" evidence="11">
    <location>
        <position position="55"/>
    </location>
    <ligand>
        <name>[4Fe-4S] cluster</name>
        <dbReference type="ChEBI" id="CHEBI:49883"/>
    </ligand>
</feature>
<keyword evidence="11" id="KW-0963">Cytoplasm</keyword>
<keyword evidence="10 11" id="KW-0804">Transcription</keyword>
<comment type="function">
    <text evidence="11">Acts as a transcriptional regulator. Probably redox-responsive. The apo- but not holo-form probably binds DNA.</text>
</comment>
<evidence type="ECO:0000256" key="1">
    <source>
        <dbReference type="ARBA" id="ARBA00004496"/>
    </source>
</evidence>
<keyword evidence="8 11" id="KW-0238">DNA-binding</keyword>
<dbReference type="Pfam" id="PF02467">
    <property type="entry name" value="Whib"/>
    <property type="match status" value="1"/>
</dbReference>
<dbReference type="RefSeq" id="WP_113697370.1">
    <property type="nucleotide sequence ID" value="NZ_CP015163.1"/>
</dbReference>
<evidence type="ECO:0000259" key="12">
    <source>
        <dbReference type="PROSITE" id="PS51674"/>
    </source>
</evidence>
<keyword evidence="5 11" id="KW-0408">Iron</keyword>
<protein>
    <recommendedName>
        <fullName evidence="11">Transcriptional regulator WhiB</fullName>
    </recommendedName>
</protein>
<evidence type="ECO:0000256" key="2">
    <source>
        <dbReference type="ARBA" id="ARBA00006597"/>
    </source>
</evidence>
<keyword evidence="4 11" id="KW-0479">Metal-binding</keyword>
<feature type="binding site" evidence="11">
    <location>
        <position position="46"/>
    </location>
    <ligand>
        <name>[4Fe-4S] cluster</name>
        <dbReference type="ChEBI" id="CHEBI:49883"/>
    </ligand>
</feature>
<organism evidence="13 14">
    <name type="scientific">Amycolatopsis albispora</name>
    <dbReference type="NCBI Taxonomy" id="1804986"/>
    <lineage>
        <taxon>Bacteria</taxon>
        <taxon>Bacillati</taxon>
        <taxon>Actinomycetota</taxon>
        <taxon>Actinomycetes</taxon>
        <taxon>Pseudonocardiales</taxon>
        <taxon>Pseudonocardiaceae</taxon>
        <taxon>Amycolatopsis</taxon>
    </lineage>
</organism>
<comment type="PTM">
    <text evidence="11">The Fe-S cluster can be nitrosylated by nitric oxide (NO).</text>
</comment>
<dbReference type="HAMAP" id="MF_01479">
    <property type="entry name" value="WhiB"/>
    <property type="match status" value="1"/>
</dbReference>
<evidence type="ECO:0000256" key="11">
    <source>
        <dbReference type="HAMAP-Rule" id="MF_01479"/>
    </source>
</evidence>
<dbReference type="GO" id="GO:0045892">
    <property type="term" value="P:negative regulation of DNA-templated transcription"/>
    <property type="evidence" value="ECO:0007669"/>
    <property type="project" value="TreeGrafter"/>
</dbReference>
<dbReference type="GO" id="GO:0003677">
    <property type="term" value="F:DNA binding"/>
    <property type="evidence" value="ECO:0007669"/>
    <property type="project" value="UniProtKB-UniRule"/>
</dbReference>
<dbReference type="InterPro" id="IPR003482">
    <property type="entry name" value="Whib"/>
</dbReference>
<comment type="cofactor">
    <cofactor evidence="11">
        <name>[4Fe-4S] cluster</name>
        <dbReference type="ChEBI" id="CHEBI:49883"/>
    </cofactor>
    <text evidence="11">Binds 1 [4Fe-4S] cluster per subunit. Following nitrosylation of the [4Fe-4S] cluster binds 1 [4Fe-8(NO)] cluster per subunit.</text>
</comment>
<sequence length="90" mass="9612">MDLTNFAHYDNWTELAACGDSDPELFFPLSDVGPGARQAERAKTVCAGCPVRAQCLSYALDNGLDHGIFGGATEDERRALKRAAAVPRAA</sequence>
<dbReference type="InterPro" id="IPR034768">
    <property type="entry name" value="4FE4S_WBL"/>
</dbReference>
<dbReference type="GO" id="GO:0035731">
    <property type="term" value="F:dinitrosyl-iron complex binding"/>
    <property type="evidence" value="ECO:0007669"/>
    <property type="project" value="UniProtKB-UniRule"/>
</dbReference>
<dbReference type="GO" id="GO:0045454">
    <property type="term" value="P:cell redox homeostasis"/>
    <property type="evidence" value="ECO:0007669"/>
    <property type="project" value="TreeGrafter"/>
</dbReference>
<comment type="subcellular location">
    <subcellularLocation>
        <location evidence="1 11">Cytoplasm</location>
    </subcellularLocation>
</comment>
<dbReference type="GO" id="GO:0051539">
    <property type="term" value="F:4 iron, 4 sulfur cluster binding"/>
    <property type="evidence" value="ECO:0007669"/>
    <property type="project" value="UniProtKB-UniRule"/>
</dbReference>
<keyword evidence="7 11" id="KW-0805">Transcription regulation</keyword>
<dbReference type="EMBL" id="CP015163">
    <property type="protein sequence ID" value="AXB48298.1"/>
    <property type="molecule type" value="Genomic_DNA"/>
</dbReference>
<dbReference type="GO" id="GO:0047134">
    <property type="term" value="F:protein-disulfide reductase [NAD(P)H] activity"/>
    <property type="evidence" value="ECO:0007669"/>
    <property type="project" value="TreeGrafter"/>
</dbReference>
<accession>A0A344LJS4</accession>
<keyword evidence="6 11" id="KW-0411">Iron-sulfur</keyword>
<evidence type="ECO:0000256" key="3">
    <source>
        <dbReference type="ARBA" id="ARBA00022485"/>
    </source>
</evidence>
<evidence type="ECO:0000313" key="14">
    <source>
        <dbReference type="Proteomes" id="UP000250434"/>
    </source>
</evidence>
<evidence type="ECO:0000256" key="7">
    <source>
        <dbReference type="ARBA" id="ARBA00023015"/>
    </source>
</evidence>
<evidence type="ECO:0000256" key="8">
    <source>
        <dbReference type="ARBA" id="ARBA00023125"/>
    </source>
</evidence>
<dbReference type="GO" id="GO:0005737">
    <property type="term" value="C:cytoplasm"/>
    <property type="evidence" value="ECO:0007669"/>
    <property type="project" value="UniProtKB-SubCell"/>
</dbReference>